<evidence type="ECO:0000313" key="1">
    <source>
        <dbReference type="EMBL" id="KAI4822167.1"/>
    </source>
</evidence>
<proteinExistence type="predicted"/>
<feature type="non-terminal residue" evidence="1">
    <location>
        <position position="1"/>
    </location>
</feature>
<comment type="caution">
    <text evidence="1">The sequence shown here is derived from an EMBL/GenBank/DDBJ whole genome shotgun (WGS) entry which is preliminary data.</text>
</comment>
<reference evidence="1" key="1">
    <citation type="submission" date="2022-05" db="EMBL/GenBank/DDBJ databases">
        <title>Chromosome-level genome of Chaenocephalus aceratus.</title>
        <authorList>
            <person name="Park H."/>
        </authorList>
    </citation>
    <scope>NUCLEOTIDE SEQUENCE</scope>
    <source>
        <strain evidence="1">KU_202001</strain>
    </source>
</reference>
<name>A0ACB9X7A5_CHAAC</name>
<protein>
    <submittedName>
        <fullName evidence="1">Uncharacterized protein</fullName>
    </submittedName>
</protein>
<organism evidence="1 2">
    <name type="scientific">Chaenocephalus aceratus</name>
    <name type="common">Blackfin icefish</name>
    <name type="synonym">Chaenichthys aceratus</name>
    <dbReference type="NCBI Taxonomy" id="36190"/>
    <lineage>
        <taxon>Eukaryota</taxon>
        <taxon>Metazoa</taxon>
        <taxon>Chordata</taxon>
        <taxon>Craniata</taxon>
        <taxon>Vertebrata</taxon>
        <taxon>Euteleostomi</taxon>
        <taxon>Actinopterygii</taxon>
        <taxon>Neopterygii</taxon>
        <taxon>Teleostei</taxon>
        <taxon>Neoteleostei</taxon>
        <taxon>Acanthomorphata</taxon>
        <taxon>Eupercaria</taxon>
        <taxon>Perciformes</taxon>
        <taxon>Notothenioidei</taxon>
        <taxon>Channichthyidae</taxon>
        <taxon>Chaenocephalus</taxon>
    </lineage>
</organism>
<dbReference type="EMBL" id="CM043792">
    <property type="protein sequence ID" value="KAI4822167.1"/>
    <property type="molecule type" value="Genomic_DNA"/>
</dbReference>
<gene>
    <name evidence="1" type="ORF">KUCAC02_007726</name>
</gene>
<accession>A0ACB9X7A5</accession>
<dbReference type="Proteomes" id="UP001057452">
    <property type="component" value="Chromosome 8"/>
</dbReference>
<sequence>EEGPDNPWEERPILSPCQRENRRKALWPLPLNQPPPLHPSTFSLLASSFFFCLSGDKWQAVRHARADPVTLGEEKD</sequence>
<feature type="non-terminal residue" evidence="1">
    <location>
        <position position="76"/>
    </location>
</feature>
<evidence type="ECO:0000313" key="2">
    <source>
        <dbReference type="Proteomes" id="UP001057452"/>
    </source>
</evidence>
<keyword evidence="2" id="KW-1185">Reference proteome</keyword>